<evidence type="ECO:0000256" key="1">
    <source>
        <dbReference type="ARBA" id="ARBA00006987"/>
    </source>
</evidence>
<feature type="signal peptide" evidence="2">
    <location>
        <begin position="1"/>
        <end position="25"/>
    </location>
</feature>
<evidence type="ECO:0000256" key="2">
    <source>
        <dbReference type="SAM" id="SignalP"/>
    </source>
</evidence>
<accession>A0ABS1S944</accession>
<dbReference type="Gene3D" id="3.40.190.10">
    <property type="entry name" value="Periplasmic binding protein-like II"/>
    <property type="match status" value="1"/>
</dbReference>
<dbReference type="PROSITE" id="PS51257">
    <property type="entry name" value="PROKAR_LIPOPROTEIN"/>
    <property type="match status" value="1"/>
</dbReference>
<dbReference type="SUPFAM" id="SSF53850">
    <property type="entry name" value="Periplasmic binding protein-like II"/>
    <property type="match status" value="1"/>
</dbReference>
<gene>
    <name evidence="3" type="ORF">JL111_17430</name>
</gene>
<sequence>MERRNVLGVLGAAILGVSCAGAALAQDYPDRPITLILPWSAGGGSDAVARIVATGLERELGQPVNVVNRTGGNGVVGHQAIASARPDGYTIGLITAEINMMHRLGLTNLTYEAYRPLALINTDPAGIHVSADSDLASAGDLIEAIKGGETLRFSGSGQGSVWHLAMAGLLVRAELDPTAAVWVPSQGAAPAMQELASGGVEVVLSSIPEADAMVSAERAKTIAIMADQPDPKHPEIGTLAGQTGIDWTVASSWRGIVAPAGTPDDVAQRLEAALKVVYDSAEYQDFMDQRGFGLLWADAAGFGEWLADKEKQFGEVMAAAGMTAQ</sequence>
<dbReference type="PIRSF" id="PIRSF017082">
    <property type="entry name" value="YflP"/>
    <property type="match status" value="1"/>
</dbReference>
<dbReference type="PANTHER" id="PTHR42928">
    <property type="entry name" value="TRICARBOXYLATE-BINDING PROTEIN"/>
    <property type="match status" value="1"/>
</dbReference>
<feature type="chain" id="PRO_5046659030" evidence="2">
    <location>
        <begin position="26"/>
        <end position="325"/>
    </location>
</feature>
<dbReference type="Pfam" id="PF03401">
    <property type="entry name" value="TctC"/>
    <property type="match status" value="1"/>
</dbReference>
<comment type="caution">
    <text evidence="3">The sequence shown here is derived from an EMBL/GenBank/DDBJ whole genome shotgun (WGS) entry which is preliminary data.</text>
</comment>
<dbReference type="EMBL" id="JAESHT010000019">
    <property type="protein sequence ID" value="MBL3675260.1"/>
    <property type="molecule type" value="Genomic_DNA"/>
</dbReference>
<dbReference type="InterPro" id="IPR042100">
    <property type="entry name" value="Bug_dom1"/>
</dbReference>
<protein>
    <submittedName>
        <fullName evidence="3">Tripartite tricarboxylate transporter substrate binding protein</fullName>
    </submittedName>
</protein>
<dbReference type="PANTHER" id="PTHR42928:SF5">
    <property type="entry name" value="BLR1237 PROTEIN"/>
    <property type="match status" value="1"/>
</dbReference>
<organism evidence="3 4">
    <name type="scientific">Paracoccus aerius</name>
    <dbReference type="NCBI Taxonomy" id="1915382"/>
    <lineage>
        <taxon>Bacteria</taxon>
        <taxon>Pseudomonadati</taxon>
        <taxon>Pseudomonadota</taxon>
        <taxon>Alphaproteobacteria</taxon>
        <taxon>Rhodobacterales</taxon>
        <taxon>Paracoccaceae</taxon>
        <taxon>Paracoccus</taxon>
    </lineage>
</organism>
<evidence type="ECO:0000313" key="3">
    <source>
        <dbReference type="EMBL" id="MBL3675260.1"/>
    </source>
</evidence>
<name>A0ABS1S944_9RHOB</name>
<evidence type="ECO:0000313" key="4">
    <source>
        <dbReference type="Proteomes" id="UP000644749"/>
    </source>
</evidence>
<dbReference type="RefSeq" id="WP_191312025.1">
    <property type="nucleotide sequence ID" value="NZ_BNCL01000018.1"/>
</dbReference>
<dbReference type="Proteomes" id="UP000644749">
    <property type="component" value="Unassembled WGS sequence"/>
</dbReference>
<dbReference type="Gene3D" id="3.40.190.150">
    <property type="entry name" value="Bordetella uptake gene, domain 1"/>
    <property type="match status" value="1"/>
</dbReference>
<dbReference type="CDD" id="cd07012">
    <property type="entry name" value="PBP2_Bug_TTT"/>
    <property type="match status" value="1"/>
</dbReference>
<proteinExistence type="inferred from homology"/>
<keyword evidence="4" id="KW-1185">Reference proteome</keyword>
<keyword evidence="2" id="KW-0732">Signal</keyword>
<reference evidence="3 4" key="1">
    <citation type="submission" date="2021-01" db="EMBL/GenBank/DDBJ databases">
        <title>011410 draft genome.</title>
        <authorList>
            <person name="Lang L."/>
        </authorList>
    </citation>
    <scope>NUCLEOTIDE SEQUENCE [LARGE SCALE GENOMIC DNA]</scope>
    <source>
        <strain evidence="3 4">KCTC 42845</strain>
    </source>
</reference>
<comment type="similarity">
    <text evidence="1">Belongs to the UPF0065 (bug) family.</text>
</comment>
<dbReference type="InterPro" id="IPR005064">
    <property type="entry name" value="BUG"/>
</dbReference>